<proteinExistence type="inferred from homology"/>
<evidence type="ECO:0000313" key="8">
    <source>
        <dbReference type="EMBL" id="SHI04744.1"/>
    </source>
</evidence>
<dbReference type="InterPro" id="IPR004089">
    <property type="entry name" value="MCPsignal_dom"/>
</dbReference>
<feature type="coiled-coil region" evidence="5">
    <location>
        <begin position="573"/>
        <end position="600"/>
    </location>
</feature>
<dbReference type="SMART" id="SM00283">
    <property type="entry name" value="MA"/>
    <property type="match status" value="1"/>
</dbReference>
<dbReference type="GO" id="GO:0007165">
    <property type="term" value="P:signal transduction"/>
    <property type="evidence" value="ECO:0007669"/>
    <property type="project" value="UniProtKB-KW"/>
</dbReference>
<feature type="domain" description="Methyl-accepting transducer" evidence="6">
    <location>
        <begin position="404"/>
        <end position="640"/>
    </location>
</feature>
<sequence>MSFFARKLASLTLVQRLSISMATLFTIALGLVLSALWGLNALSTTVDQLGEEALPIAHQAGEIERAVLQLDQSLRNAIGSGNHTDFDQRRQPYQQAQQQLQTALARLEQSATQYPHDWLTQGFEAISADSHKVMAQMDVIMAQTEQRLTIEQTLNEGRGYLLFSVNSVRNEMARLYPLLFEQIPGANDAYDSFISGAGGLVGALIQLSTATTPEQAQAQYREVRAYVSRMRFQYDSLADLNSELNEFPSAVSALEVLEQAASRDGLFSQEVERVTLSYQSQQALTELLPQLAQLGALSEDLLYRSNALVEQGQVDTQTTLEQSRQLLLILTALGALLTAWLVQRIVVLLRHSLAELKSAIKATAAGNFTHVCRVDSPAEFNQLAKWLNQANSRNRDVMSRLRRGGEELSQAAGASSRISHQQQQSLAAQAAQTTQIAAAVAELDASMQGIAEATTLTLEDSRRSAELAQQGQQALDATGQHLDALSRHLGDNDGRMAELDEQVDQIGAIAEVINNIADRTNLLALNAAIEAARAGEQGRGFAVVADEVRKLAAQTREQTDSIEAMIQTLHSAAANARDSIQASRDEMSRTEQLRQQLDSATEQIHQAVVMVQSRADSISAATTEQTEQCHQINAGIRQLAEQAESRQGQIDDLSVQSDQVAGIAREQQEKLAQFQV</sequence>
<dbReference type="SUPFAM" id="SSF58104">
    <property type="entry name" value="Methyl-accepting chemotaxis protein (MCP) signaling domain"/>
    <property type="match status" value="1"/>
</dbReference>
<evidence type="ECO:0000256" key="3">
    <source>
        <dbReference type="ARBA" id="ARBA00029447"/>
    </source>
</evidence>
<evidence type="ECO:0000256" key="4">
    <source>
        <dbReference type="PROSITE-ProRule" id="PRU00284"/>
    </source>
</evidence>
<dbReference type="PANTHER" id="PTHR32089">
    <property type="entry name" value="METHYL-ACCEPTING CHEMOTAXIS PROTEIN MCPB"/>
    <property type="match status" value="1"/>
</dbReference>
<gene>
    <name evidence="8" type="ORF">SAMN02745129_3802</name>
</gene>
<dbReference type="EMBL" id="FQXG01000006">
    <property type="protein sequence ID" value="SHI04744.1"/>
    <property type="molecule type" value="Genomic_DNA"/>
</dbReference>
<keyword evidence="2 4" id="KW-0807">Transducer</keyword>
<reference evidence="8 9" key="1">
    <citation type="submission" date="2016-11" db="EMBL/GenBank/DDBJ databases">
        <authorList>
            <person name="Jaros S."/>
            <person name="Januszkiewicz K."/>
            <person name="Wedrychowicz H."/>
        </authorList>
    </citation>
    <scope>NUCLEOTIDE SEQUENCE [LARGE SCALE GENOMIC DNA]</scope>
    <source>
        <strain evidence="8 9">DSM 16917</strain>
    </source>
</reference>
<evidence type="ECO:0000256" key="5">
    <source>
        <dbReference type="SAM" id="Coils"/>
    </source>
</evidence>
<keyword evidence="9" id="KW-1185">Reference proteome</keyword>
<organism evidence="8 9">
    <name type="scientific">Ferrimonas marina</name>
    <dbReference type="NCBI Taxonomy" id="299255"/>
    <lineage>
        <taxon>Bacteria</taxon>
        <taxon>Pseudomonadati</taxon>
        <taxon>Pseudomonadota</taxon>
        <taxon>Gammaproteobacteria</taxon>
        <taxon>Alteromonadales</taxon>
        <taxon>Ferrimonadaceae</taxon>
        <taxon>Ferrimonas</taxon>
    </lineage>
</organism>
<evidence type="ECO:0000313" key="9">
    <source>
        <dbReference type="Proteomes" id="UP000184268"/>
    </source>
</evidence>
<dbReference type="AlphaFoldDB" id="A0A1M5XYT7"/>
<dbReference type="PROSITE" id="PS50885">
    <property type="entry name" value="HAMP"/>
    <property type="match status" value="1"/>
</dbReference>
<keyword evidence="5" id="KW-0175">Coiled coil</keyword>
<name>A0A1M5XYT7_9GAMM</name>
<protein>
    <submittedName>
        <fullName evidence="8">Methyl-accepting chemotaxis protein</fullName>
    </submittedName>
</protein>
<evidence type="ECO:0000259" key="6">
    <source>
        <dbReference type="PROSITE" id="PS50111"/>
    </source>
</evidence>
<comment type="subcellular location">
    <subcellularLocation>
        <location evidence="1">Membrane</location>
    </subcellularLocation>
</comment>
<comment type="similarity">
    <text evidence="3">Belongs to the methyl-accepting chemotaxis (MCP) protein family.</text>
</comment>
<dbReference type="PANTHER" id="PTHR32089:SF120">
    <property type="entry name" value="METHYL-ACCEPTING CHEMOTAXIS PROTEIN TLPQ"/>
    <property type="match status" value="1"/>
</dbReference>
<dbReference type="GO" id="GO:0006935">
    <property type="term" value="P:chemotaxis"/>
    <property type="evidence" value="ECO:0007669"/>
    <property type="project" value="UniProtKB-ARBA"/>
</dbReference>
<dbReference type="GO" id="GO:0016020">
    <property type="term" value="C:membrane"/>
    <property type="evidence" value="ECO:0007669"/>
    <property type="project" value="UniProtKB-SubCell"/>
</dbReference>
<dbReference type="Gene3D" id="1.10.287.950">
    <property type="entry name" value="Methyl-accepting chemotaxis protein"/>
    <property type="match status" value="1"/>
</dbReference>
<dbReference type="FunFam" id="1.10.287.950:FF:000001">
    <property type="entry name" value="Methyl-accepting chemotaxis sensory transducer"/>
    <property type="match status" value="1"/>
</dbReference>
<dbReference type="Pfam" id="PF00015">
    <property type="entry name" value="MCPsignal"/>
    <property type="match status" value="1"/>
</dbReference>
<feature type="domain" description="HAMP" evidence="7">
    <location>
        <begin position="347"/>
        <end position="399"/>
    </location>
</feature>
<dbReference type="Proteomes" id="UP000184268">
    <property type="component" value="Unassembled WGS sequence"/>
</dbReference>
<accession>A0A1M5XYT7</accession>
<dbReference type="PROSITE" id="PS50111">
    <property type="entry name" value="CHEMOTAXIS_TRANSDUC_2"/>
    <property type="match status" value="1"/>
</dbReference>
<evidence type="ECO:0000256" key="1">
    <source>
        <dbReference type="ARBA" id="ARBA00004370"/>
    </source>
</evidence>
<evidence type="ECO:0000256" key="2">
    <source>
        <dbReference type="ARBA" id="ARBA00023224"/>
    </source>
</evidence>
<dbReference type="STRING" id="299255.SAMN02745129_3802"/>
<evidence type="ECO:0000259" key="7">
    <source>
        <dbReference type="PROSITE" id="PS50885"/>
    </source>
</evidence>
<dbReference type="InterPro" id="IPR003660">
    <property type="entry name" value="HAMP_dom"/>
</dbReference>